<evidence type="ECO:0000313" key="3">
    <source>
        <dbReference type="EMBL" id="MBM7840502.1"/>
    </source>
</evidence>
<dbReference type="InterPro" id="IPR050266">
    <property type="entry name" value="AB_hydrolase_sf"/>
</dbReference>
<dbReference type="RefSeq" id="WP_204468129.1">
    <property type="nucleotide sequence ID" value="NZ_JAFBCV010000014.1"/>
</dbReference>
<dbReference type="EMBL" id="JAFBCV010000014">
    <property type="protein sequence ID" value="MBM7840502.1"/>
    <property type="molecule type" value="Genomic_DNA"/>
</dbReference>
<accession>A0ABS2SY90</accession>
<protein>
    <submittedName>
        <fullName evidence="3">Esterase/lipase</fullName>
    </submittedName>
</protein>
<evidence type="ECO:0000256" key="1">
    <source>
        <dbReference type="ARBA" id="ARBA00022801"/>
    </source>
</evidence>
<gene>
    <name evidence="3" type="ORF">JOC54_003794</name>
</gene>
<dbReference type="InterPro" id="IPR012354">
    <property type="entry name" value="Esterase_lipase"/>
</dbReference>
<feature type="domain" description="Serine aminopeptidase S33" evidence="2">
    <location>
        <begin position="5"/>
        <end position="211"/>
    </location>
</feature>
<comment type="caution">
    <text evidence="3">The sequence shown here is derived from an EMBL/GenBank/DDBJ whole genome shotgun (WGS) entry which is preliminary data.</text>
</comment>
<dbReference type="InterPro" id="IPR022742">
    <property type="entry name" value="Hydrolase_4"/>
</dbReference>
<keyword evidence="4" id="KW-1185">Reference proteome</keyword>
<dbReference type="PANTHER" id="PTHR43798:SF31">
    <property type="entry name" value="AB HYDROLASE SUPERFAMILY PROTEIN YCLE"/>
    <property type="match status" value="1"/>
</dbReference>
<dbReference type="PIRSF" id="PIRSF017388">
    <property type="entry name" value="Esterase_lipase"/>
    <property type="match status" value="1"/>
</dbReference>
<keyword evidence="1" id="KW-0378">Hydrolase</keyword>
<organism evidence="3 4">
    <name type="scientific">Shouchella xiaoxiensis</name>
    <dbReference type="NCBI Taxonomy" id="766895"/>
    <lineage>
        <taxon>Bacteria</taxon>
        <taxon>Bacillati</taxon>
        <taxon>Bacillota</taxon>
        <taxon>Bacilli</taxon>
        <taxon>Bacillales</taxon>
        <taxon>Bacillaceae</taxon>
        <taxon>Shouchella</taxon>
    </lineage>
</organism>
<dbReference type="InterPro" id="IPR029058">
    <property type="entry name" value="AB_hydrolase_fold"/>
</dbReference>
<reference evidence="3" key="1">
    <citation type="submission" date="2021-01" db="EMBL/GenBank/DDBJ databases">
        <title>Genomic Encyclopedia of Type Strains, Phase IV (KMG-IV): sequencing the most valuable type-strain genomes for metagenomic binning, comparative biology and taxonomic classification.</title>
        <authorList>
            <person name="Goeker M."/>
        </authorList>
    </citation>
    <scope>NUCLEOTIDE SEQUENCE</scope>
    <source>
        <strain evidence="3">DSM 21943</strain>
    </source>
</reference>
<dbReference type="Gene3D" id="3.40.50.1820">
    <property type="entry name" value="alpha/beta hydrolase"/>
    <property type="match status" value="1"/>
</dbReference>
<sequence length="230" mass="26054">MIGCLCIHGFTGDPWEVQPVADSLAKQDDWLVYTPVLPGHGKSATELKSATYEEWVYAVEVAIEELEKRCSTLYVIGFSMGGMLASYIAARYPVNKLVLLNAAAHYVNPKQFFKDMIGTIRFHITGTQEEDQLIELYEQKFRETPFAAVGQFLQLIQKTKPYASRIKIPTLIIQGELDGLVPLKSAYHLYDVIESEEKELLVMKQSRHMICHGFESDKVINEIQTFLTSS</sequence>
<dbReference type="SUPFAM" id="SSF53474">
    <property type="entry name" value="alpha/beta-Hydrolases"/>
    <property type="match status" value="1"/>
</dbReference>
<evidence type="ECO:0000259" key="2">
    <source>
        <dbReference type="Pfam" id="PF12146"/>
    </source>
</evidence>
<dbReference type="Proteomes" id="UP001179280">
    <property type="component" value="Unassembled WGS sequence"/>
</dbReference>
<dbReference type="Pfam" id="PF12146">
    <property type="entry name" value="Hydrolase_4"/>
    <property type="match status" value="1"/>
</dbReference>
<proteinExistence type="predicted"/>
<evidence type="ECO:0000313" key="4">
    <source>
        <dbReference type="Proteomes" id="UP001179280"/>
    </source>
</evidence>
<name>A0ABS2SY90_9BACI</name>
<dbReference type="PANTHER" id="PTHR43798">
    <property type="entry name" value="MONOACYLGLYCEROL LIPASE"/>
    <property type="match status" value="1"/>
</dbReference>